<sequence length="71" mass="7678">MLLLTVRYVLQSTVNCFVTWYESGPPYTLTNSGYLVFPDMSIFGGSQSCTRALKPPGTDTSSCLAMGSAFP</sequence>
<dbReference type="Proteomes" id="UP000027135">
    <property type="component" value="Unassembled WGS sequence"/>
</dbReference>
<dbReference type="EMBL" id="KK853120">
    <property type="protein sequence ID" value="KDR11110.1"/>
    <property type="molecule type" value="Genomic_DNA"/>
</dbReference>
<proteinExistence type="predicted"/>
<dbReference type="InParanoid" id="A0A067QNM3"/>
<evidence type="ECO:0000313" key="1">
    <source>
        <dbReference type="EMBL" id="KDR11110.1"/>
    </source>
</evidence>
<organism evidence="1 2">
    <name type="scientific">Zootermopsis nevadensis</name>
    <name type="common">Dampwood termite</name>
    <dbReference type="NCBI Taxonomy" id="136037"/>
    <lineage>
        <taxon>Eukaryota</taxon>
        <taxon>Metazoa</taxon>
        <taxon>Ecdysozoa</taxon>
        <taxon>Arthropoda</taxon>
        <taxon>Hexapoda</taxon>
        <taxon>Insecta</taxon>
        <taxon>Pterygota</taxon>
        <taxon>Neoptera</taxon>
        <taxon>Polyneoptera</taxon>
        <taxon>Dictyoptera</taxon>
        <taxon>Blattodea</taxon>
        <taxon>Blattoidea</taxon>
        <taxon>Termitoidae</taxon>
        <taxon>Termopsidae</taxon>
        <taxon>Zootermopsis</taxon>
    </lineage>
</organism>
<evidence type="ECO:0000313" key="2">
    <source>
        <dbReference type="Proteomes" id="UP000027135"/>
    </source>
</evidence>
<gene>
    <name evidence="1" type="ORF">L798_15088</name>
</gene>
<keyword evidence="2" id="KW-1185">Reference proteome</keyword>
<name>A0A067QNM3_ZOONE</name>
<accession>A0A067QNM3</accession>
<reference evidence="1 2" key="1">
    <citation type="journal article" date="2014" name="Nat. Commun.">
        <title>Molecular traces of alternative social organization in a termite genome.</title>
        <authorList>
            <person name="Terrapon N."/>
            <person name="Li C."/>
            <person name="Robertson H.M."/>
            <person name="Ji L."/>
            <person name="Meng X."/>
            <person name="Booth W."/>
            <person name="Chen Z."/>
            <person name="Childers C.P."/>
            <person name="Glastad K.M."/>
            <person name="Gokhale K."/>
            <person name="Gowin J."/>
            <person name="Gronenberg W."/>
            <person name="Hermansen R.A."/>
            <person name="Hu H."/>
            <person name="Hunt B.G."/>
            <person name="Huylmans A.K."/>
            <person name="Khalil S.M."/>
            <person name="Mitchell R.D."/>
            <person name="Munoz-Torres M.C."/>
            <person name="Mustard J.A."/>
            <person name="Pan H."/>
            <person name="Reese J.T."/>
            <person name="Scharf M.E."/>
            <person name="Sun F."/>
            <person name="Vogel H."/>
            <person name="Xiao J."/>
            <person name="Yang W."/>
            <person name="Yang Z."/>
            <person name="Yang Z."/>
            <person name="Zhou J."/>
            <person name="Zhu J."/>
            <person name="Brent C.S."/>
            <person name="Elsik C.G."/>
            <person name="Goodisman M.A."/>
            <person name="Liberles D.A."/>
            <person name="Roe R.M."/>
            <person name="Vargo E.L."/>
            <person name="Vilcinskas A."/>
            <person name="Wang J."/>
            <person name="Bornberg-Bauer E."/>
            <person name="Korb J."/>
            <person name="Zhang G."/>
            <person name="Liebig J."/>
        </authorList>
    </citation>
    <scope>NUCLEOTIDE SEQUENCE [LARGE SCALE GENOMIC DNA]</scope>
    <source>
        <tissue evidence="1">Whole organism</tissue>
    </source>
</reference>
<protein>
    <submittedName>
        <fullName evidence="1">Uncharacterized protein</fullName>
    </submittedName>
</protein>
<dbReference type="AlphaFoldDB" id="A0A067QNM3"/>